<dbReference type="AlphaFoldDB" id="A0A8H4RS18"/>
<name>A0A8H4RS18_9HELO</name>
<gene>
    <name evidence="3" type="ORF">G7Y89_g3118</name>
</gene>
<feature type="transmembrane region" description="Helical" evidence="2">
    <location>
        <begin position="109"/>
        <end position="130"/>
    </location>
</feature>
<keyword evidence="4" id="KW-1185">Reference proteome</keyword>
<dbReference type="Proteomes" id="UP000566819">
    <property type="component" value="Unassembled WGS sequence"/>
</dbReference>
<evidence type="ECO:0000313" key="4">
    <source>
        <dbReference type="Proteomes" id="UP000566819"/>
    </source>
</evidence>
<proteinExistence type="predicted"/>
<organism evidence="3 4">
    <name type="scientific">Cudoniella acicularis</name>
    <dbReference type="NCBI Taxonomy" id="354080"/>
    <lineage>
        <taxon>Eukaryota</taxon>
        <taxon>Fungi</taxon>
        <taxon>Dikarya</taxon>
        <taxon>Ascomycota</taxon>
        <taxon>Pezizomycotina</taxon>
        <taxon>Leotiomycetes</taxon>
        <taxon>Helotiales</taxon>
        <taxon>Tricladiaceae</taxon>
        <taxon>Cudoniella</taxon>
    </lineage>
</organism>
<feature type="region of interest" description="Disordered" evidence="1">
    <location>
        <begin position="25"/>
        <end position="85"/>
    </location>
</feature>
<accession>A0A8H4RS18</accession>
<keyword evidence="2" id="KW-0812">Transmembrane</keyword>
<dbReference type="EMBL" id="JAAMPI010000148">
    <property type="protein sequence ID" value="KAF4634985.1"/>
    <property type="molecule type" value="Genomic_DNA"/>
</dbReference>
<dbReference type="OrthoDB" id="5397827at2759"/>
<keyword evidence="2" id="KW-0472">Membrane</keyword>
<keyword evidence="2" id="KW-1133">Transmembrane helix</keyword>
<evidence type="ECO:0000256" key="2">
    <source>
        <dbReference type="SAM" id="Phobius"/>
    </source>
</evidence>
<reference evidence="3 4" key="1">
    <citation type="submission" date="2020-03" db="EMBL/GenBank/DDBJ databases">
        <title>Draft Genome Sequence of Cudoniella acicularis.</title>
        <authorList>
            <person name="Buettner E."/>
            <person name="Kellner H."/>
        </authorList>
    </citation>
    <scope>NUCLEOTIDE SEQUENCE [LARGE SCALE GENOMIC DNA]</scope>
    <source>
        <strain evidence="3 4">DSM 108380</strain>
    </source>
</reference>
<evidence type="ECO:0000313" key="3">
    <source>
        <dbReference type="EMBL" id="KAF4634985.1"/>
    </source>
</evidence>
<protein>
    <submittedName>
        <fullName evidence="3">Uncharacterized protein</fullName>
    </submittedName>
</protein>
<sequence>MPPSTAAVIPRFLLPQKGAIWRQSTSRLQTIRHASSAKPVPKKSKPLVLEKPAKFTPPSHPARRFKEPPRYPGPKLSSEEESTMKTKKYPHMMPPEGTFMHWFVTNKSVHLYITLGTLMALASTVWFTNFKRNSPFTEMLPPGTQFFFHPIKYIRTFFEVVKMTGDYNTIQTMERRKAKVEDVAKRHEYRKAHGLDKDESFGGWTAKSDDELLGPGIKLGDGNKDASEVEAVVATEGAAQEEQPIKRERQPVKKWLGIW</sequence>
<comment type="caution">
    <text evidence="3">The sequence shown here is derived from an EMBL/GenBank/DDBJ whole genome shotgun (WGS) entry which is preliminary data.</text>
</comment>
<evidence type="ECO:0000256" key="1">
    <source>
        <dbReference type="SAM" id="MobiDB-lite"/>
    </source>
</evidence>